<dbReference type="EMBL" id="JAUEPN010000009">
    <property type="protein sequence ID" value="KAK3291531.1"/>
    <property type="molecule type" value="Genomic_DNA"/>
</dbReference>
<comment type="caution">
    <text evidence="2">The sequence shown here is derived from an EMBL/GenBank/DDBJ whole genome shotgun (WGS) entry which is preliminary data.</text>
</comment>
<dbReference type="RefSeq" id="XP_062655045.1">
    <property type="nucleotide sequence ID" value="XM_062806895.1"/>
</dbReference>
<dbReference type="Proteomes" id="UP001278766">
    <property type="component" value="Unassembled WGS sequence"/>
</dbReference>
<dbReference type="GeneID" id="87843843"/>
<protein>
    <submittedName>
        <fullName evidence="2">Uncharacterized protein</fullName>
    </submittedName>
</protein>
<name>A0AAE0H9P4_9PEZI</name>
<evidence type="ECO:0000313" key="2">
    <source>
        <dbReference type="EMBL" id="KAK3291531.1"/>
    </source>
</evidence>
<feature type="region of interest" description="Disordered" evidence="1">
    <location>
        <begin position="1"/>
        <end position="80"/>
    </location>
</feature>
<keyword evidence="3" id="KW-1185">Reference proteome</keyword>
<organism evidence="2 3">
    <name type="scientific">Chaetomium fimeti</name>
    <dbReference type="NCBI Taxonomy" id="1854472"/>
    <lineage>
        <taxon>Eukaryota</taxon>
        <taxon>Fungi</taxon>
        <taxon>Dikarya</taxon>
        <taxon>Ascomycota</taxon>
        <taxon>Pezizomycotina</taxon>
        <taxon>Sordariomycetes</taxon>
        <taxon>Sordariomycetidae</taxon>
        <taxon>Sordariales</taxon>
        <taxon>Chaetomiaceae</taxon>
        <taxon>Chaetomium</taxon>
    </lineage>
</organism>
<accession>A0AAE0H9P4</accession>
<reference evidence="2" key="2">
    <citation type="submission" date="2023-06" db="EMBL/GenBank/DDBJ databases">
        <authorList>
            <consortium name="Lawrence Berkeley National Laboratory"/>
            <person name="Haridas S."/>
            <person name="Hensen N."/>
            <person name="Bonometti L."/>
            <person name="Westerberg I."/>
            <person name="Brannstrom I.O."/>
            <person name="Guillou S."/>
            <person name="Cros-Aarteil S."/>
            <person name="Calhoun S."/>
            <person name="Kuo A."/>
            <person name="Mondo S."/>
            <person name="Pangilinan J."/>
            <person name="Riley R."/>
            <person name="Labutti K."/>
            <person name="Andreopoulos B."/>
            <person name="Lipzen A."/>
            <person name="Chen C."/>
            <person name="Yanf M."/>
            <person name="Daum C."/>
            <person name="Ng V."/>
            <person name="Clum A."/>
            <person name="Steindorff A."/>
            <person name="Ohm R."/>
            <person name="Martin F."/>
            <person name="Silar P."/>
            <person name="Natvig D."/>
            <person name="Lalanne C."/>
            <person name="Gautier V."/>
            <person name="Ament-Velasquez S.L."/>
            <person name="Kruys A."/>
            <person name="Hutchinson M.I."/>
            <person name="Powell A.J."/>
            <person name="Barry K."/>
            <person name="Miller A.N."/>
            <person name="Grigoriev I.V."/>
            <person name="Debuchy R."/>
            <person name="Gladieux P."/>
            <person name="Thoren M.H."/>
            <person name="Johannesson H."/>
        </authorList>
    </citation>
    <scope>NUCLEOTIDE SEQUENCE</scope>
    <source>
        <strain evidence="2">CBS 168.71</strain>
    </source>
</reference>
<feature type="region of interest" description="Disordered" evidence="1">
    <location>
        <begin position="106"/>
        <end position="141"/>
    </location>
</feature>
<evidence type="ECO:0000313" key="3">
    <source>
        <dbReference type="Proteomes" id="UP001278766"/>
    </source>
</evidence>
<proteinExistence type="predicted"/>
<feature type="compositionally biased region" description="Low complexity" evidence="1">
    <location>
        <begin position="39"/>
        <end position="63"/>
    </location>
</feature>
<dbReference type="AlphaFoldDB" id="A0AAE0H9P4"/>
<gene>
    <name evidence="2" type="ORF">B0H64DRAFT_446178</name>
</gene>
<evidence type="ECO:0000256" key="1">
    <source>
        <dbReference type="SAM" id="MobiDB-lite"/>
    </source>
</evidence>
<feature type="compositionally biased region" description="Basic residues" evidence="1">
    <location>
        <begin position="68"/>
        <end position="80"/>
    </location>
</feature>
<reference evidence="2" key="1">
    <citation type="journal article" date="2023" name="Mol. Phylogenet. Evol.">
        <title>Genome-scale phylogeny and comparative genomics of the fungal order Sordariales.</title>
        <authorList>
            <person name="Hensen N."/>
            <person name="Bonometti L."/>
            <person name="Westerberg I."/>
            <person name="Brannstrom I.O."/>
            <person name="Guillou S."/>
            <person name="Cros-Aarteil S."/>
            <person name="Calhoun S."/>
            <person name="Haridas S."/>
            <person name="Kuo A."/>
            <person name="Mondo S."/>
            <person name="Pangilinan J."/>
            <person name="Riley R."/>
            <person name="LaButti K."/>
            <person name="Andreopoulos B."/>
            <person name="Lipzen A."/>
            <person name="Chen C."/>
            <person name="Yan M."/>
            <person name="Daum C."/>
            <person name="Ng V."/>
            <person name="Clum A."/>
            <person name="Steindorff A."/>
            <person name="Ohm R.A."/>
            <person name="Martin F."/>
            <person name="Silar P."/>
            <person name="Natvig D.O."/>
            <person name="Lalanne C."/>
            <person name="Gautier V."/>
            <person name="Ament-Velasquez S.L."/>
            <person name="Kruys A."/>
            <person name="Hutchinson M.I."/>
            <person name="Powell A.J."/>
            <person name="Barry K."/>
            <person name="Miller A.N."/>
            <person name="Grigoriev I.V."/>
            <person name="Debuchy R."/>
            <person name="Gladieux P."/>
            <person name="Hiltunen Thoren M."/>
            <person name="Johannesson H."/>
        </authorList>
    </citation>
    <scope>NUCLEOTIDE SEQUENCE</scope>
    <source>
        <strain evidence="2">CBS 168.71</strain>
    </source>
</reference>
<sequence length="217" mass="22542">MAVGGANPQTTKPTSSRRRGTIAANPIISIATNAATGRNTNPNPSRPTAAPNNNNNNTAQAQHEAAHAQHHHVRNRQNRVGKRYRDRLTAGFESLQASLGLDAGADGDALDADTDADAPVRSDSGEDDDSGEDGGGGGGGGGALVVLVTTAAAAAAAAATSTATAKQGSGRRRRRRALNKGKILDLTCVRVRELLGEWEGVRAEVEGLRRERVLQGW</sequence>